<reference evidence="1" key="1">
    <citation type="journal article" date="2008" name="BMC Genomics">
        <title>A conifer genomics resource of 200,000 spruce (Picea spp.) ESTs and 6,464 high-quality, sequence-finished full-length cDNAs for Sitka spruce (Picea sitchensis).</title>
        <authorList>
            <person name="Ralph S.G."/>
            <person name="Chun H.J."/>
            <person name="Kolosova N."/>
            <person name="Cooper D."/>
            <person name="Oddy C."/>
            <person name="Ritland C.E."/>
            <person name="Kirkpatrick R."/>
            <person name="Moore R."/>
            <person name="Barber S."/>
            <person name="Holt R.A."/>
            <person name="Jones S.J."/>
            <person name="Marra M.A."/>
            <person name="Douglas C.J."/>
            <person name="Ritland K."/>
            <person name="Bohlmann J."/>
        </authorList>
    </citation>
    <scope>NUCLEOTIDE SEQUENCE</scope>
    <source>
        <tissue evidence="1">Bark</tissue>
    </source>
</reference>
<sequence>MKDRHLWRSRFYDAERLIVMIRRGFAAKRLRKMMMRIHDLQRALFRRLEATTMAYDRVLLDYDDHCEEFSCSSTPVKGNEKRSWDDHLHFLLLRALPCVCHSAHEDHNGSNIVISINDQKPQQQCSCVDESPKFPTDELFSPQVDRRAEEFITAFHEQMRLQRQDSYHQCQEMLARAT</sequence>
<dbReference type="Pfam" id="PF05553">
    <property type="entry name" value="DUF761"/>
    <property type="match status" value="1"/>
</dbReference>
<dbReference type="EMBL" id="EF087469">
    <property type="protein sequence ID" value="ABK26709.1"/>
    <property type="molecule type" value="mRNA"/>
</dbReference>
<evidence type="ECO:0000313" key="1">
    <source>
        <dbReference type="EMBL" id="ABK26709.1"/>
    </source>
</evidence>
<accession>A9P1E8</accession>
<proteinExistence type="evidence at transcript level"/>
<dbReference type="InterPro" id="IPR008480">
    <property type="entry name" value="DUF761_pln"/>
</dbReference>
<name>A9P1E8_PICSI</name>
<dbReference type="PANTHER" id="PTHR33265">
    <property type="entry name" value="AVR9/CF-9 RAPIDLY ELICITED PROTEIN-RELATED"/>
    <property type="match status" value="1"/>
</dbReference>
<protein>
    <submittedName>
        <fullName evidence="1">Uncharacterized protein</fullName>
    </submittedName>
</protein>
<organism evidence="1">
    <name type="scientific">Picea sitchensis</name>
    <name type="common">Sitka spruce</name>
    <name type="synonym">Pinus sitchensis</name>
    <dbReference type="NCBI Taxonomy" id="3332"/>
    <lineage>
        <taxon>Eukaryota</taxon>
        <taxon>Viridiplantae</taxon>
        <taxon>Streptophyta</taxon>
        <taxon>Embryophyta</taxon>
        <taxon>Tracheophyta</taxon>
        <taxon>Spermatophyta</taxon>
        <taxon>Pinopsida</taxon>
        <taxon>Pinidae</taxon>
        <taxon>Conifers I</taxon>
        <taxon>Pinales</taxon>
        <taxon>Pinaceae</taxon>
        <taxon>Picea</taxon>
    </lineage>
</organism>
<dbReference type="AlphaFoldDB" id="A9P1E8"/>
<dbReference type="PANTHER" id="PTHR33265:SF26">
    <property type="entry name" value="OS06G0554600 PROTEIN"/>
    <property type="match status" value="1"/>
</dbReference>